<feature type="domain" description="UDP-N-acetylglucosamine 2-epimerase" evidence="1">
    <location>
        <begin position="348"/>
        <end position="559"/>
    </location>
</feature>
<reference evidence="3" key="1">
    <citation type="submission" date="2017-09" db="EMBL/GenBank/DDBJ databases">
        <title>The Reconstruction of 2,631 Draft Metagenome-Assembled Genomes from the Global Oceans.</title>
        <authorList>
            <person name="Tully B.J."/>
            <person name="Graham E.D."/>
            <person name="Heidelberg J.F."/>
        </authorList>
    </citation>
    <scope>NUCLEOTIDE SEQUENCE [LARGE SCALE GENOMIC DNA]</scope>
</reference>
<dbReference type="Proteomes" id="UP000226592">
    <property type="component" value="Unassembled WGS sequence"/>
</dbReference>
<dbReference type="SUPFAM" id="SSF53756">
    <property type="entry name" value="UDP-Glycosyltransferase/glycogen phosphorylase"/>
    <property type="match status" value="1"/>
</dbReference>
<dbReference type="Pfam" id="PF02350">
    <property type="entry name" value="Epimerase_2"/>
    <property type="match status" value="1"/>
</dbReference>
<evidence type="ECO:0000313" key="3">
    <source>
        <dbReference type="Proteomes" id="UP000226592"/>
    </source>
</evidence>
<evidence type="ECO:0000259" key="1">
    <source>
        <dbReference type="Pfam" id="PF02350"/>
    </source>
</evidence>
<evidence type="ECO:0000313" key="2">
    <source>
        <dbReference type="EMBL" id="MAG21778.1"/>
    </source>
</evidence>
<gene>
    <name evidence="2" type="ORF">CL943_00535</name>
</gene>
<name>A0A2D6M029_9ARCH</name>
<dbReference type="AlphaFoldDB" id="A0A2D6M029"/>
<dbReference type="InterPro" id="IPR003331">
    <property type="entry name" value="UDP_GlcNAc_Epimerase_2_dom"/>
</dbReference>
<dbReference type="EMBL" id="NZBU01000002">
    <property type="protein sequence ID" value="MAG21778.1"/>
    <property type="molecule type" value="Genomic_DNA"/>
</dbReference>
<comment type="caution">
    <text evidence="2">The sequence shown here is derived from an EMBL/GenBank/DDBJ whole genome shotgun (WGS) entry which is preliminary data.</text>
</comment>
<sequence length="586" mass="67108">MTKLLLVNSKEEFFEGKSLAGKDAIVLTTDYEAMKEAQKAGCTTKIPRDYLTFKECEAIDEKAQFIDRQWYRLSKQRIVYKGVELPLLEENTLLVRLVSILKRVFATKKAIEKEKPETIFYCKDNEVFKEVVKGFGKRIKTKVFKAKKVERNSFNKIDFEWIKKNWKRAAKKVITLQAPKEDHNRIVIAMKERGFAGALKEALDKDPKVELLNLDDFILEKTFSPHYWGKGFGASKKELREFSQAWKEMSSMQVFLDAMKFRNIDLLPLLKPIFDSLFKERFGKMTVLIDAFDFWIKREKPRIIVLWADNLPVERMMALVAKQNNVPTMVVMHGIVSRGPGFVPIYADYLASYGKGDKKIFKKLGEDPKKVVPLGAPRFDELLHNKKNLHTTHEFYAKNLFDSRKKIVAFAAQPVMKKRAVDFLDDKDRINELIIEAFNELKDVQLVIKPHPAEYLGSYNNVIEALGSRAKVLRDINVYDMLNACELLITGSSTVGLEAMILGTPMIEVKPSKADDNYPYWESGAALKAETGKQLATAIKKLLFDKKALAKNTVKRKAFLKEYASGIDGKATKKTVEFVKELAKKA</sequence>
<organism evidence="2 3">
    <name type="scientific">Candidatus Iainarchaeum sp</name>
    <dbReference type="NCBI Taxonomy" id="3101447"/>
    <lineage>
        <taxon>Archaea</taxon>
        <taxon>Candidatus Iainarchaeota</taxon>
        <taxon>Candidatus Iainarchaeia</taxon>
        <taxon>Candidatus Iainarchaeales</taxon>
        <taxon>Candidatus Iainarchaeaceae</taxon>
        <taxon>Candidatus Iainarchaeum</taxon>
    </lineage>
</organism>
<dbReference type="Gene3D" id="3.40.50.12580">
    <property type="match status" value="1"/>
</dbReference>
<protein>
    <recommendedName>
        <fullName evidence="1">UDP-N-acetylglucosamine 2-epimerase domain-containing protein</fullName>
    </recommendedName>
</protein>
<proteinExistence type="predicted"/>
<accession>A0A2D6M029</accession>
<dbReference type="InterPro" id="IPR043148">
    <property type="entry name" value="TagF_C"/>
</dbReference>